<evidence type="ECO:0000313" key="3">
    <source>
        <dbReference type="EMBL" id="KAF9701607.1"/>
    </source>
</evidence>
<gene>
    <name evidence="3" type="ORF">EKO04_000109</name>
</gene>
<dbReference type="InterPro" id="IPR019315">
    <property type="entry name" value="MMTA2_N"/>
</dbReference>
<accession>A0A8H7JEN0</accession>
<name>A0A8H7JEN0_9PLEO</name>
<feature type="compositionally biased region" description="Basic residues" evidence="1">
    <location>
        <begin position="144"/>
        <end position="153"/>
    </location>
</feature>
<keyword evidence="4" id="KW-1185">Reference proteome</keyword>
<comment type="caution">
    <text evidence="3">The sequence shown here is derived from an EMBL/GenBank/DDBJ whole genome shotgun (WGS) entry which is preliminary data.</text>
</comment>
<dbReference type="InterPro" id="IPR039207">
    <property type="entry name" value="MMTAG2-like"/>
</dbReference>
<sequence>MSPQLSSLDHSLTCTTQPPPWIYYRHGGRNEFKWEDVKNDAQRENYLGHSLMAPVGRWQQNRDLSWYAKGDTESKDTEAARIKEEKRKLKEAEEDAMLVAMGLPVPERNNANLTPLGERVHEADVKDAIGDKAKEGEDEEKARRRDKKERSRRHRDDGDRERRRRHRSRSRSQDRDRRHRNRDRSGSRDRRRDGDREREKRRHRSRSREHRRRDDRTELRRERKPDEERARSWSRSRERRRRRDSRSRSPYKAEKRRD</sequence>
<organism evidence="3 4">
    <name type="scientific">Ascochyta lentis</name>
    <dbReference type="NCBI Taxonomy" id="205686"/>
    <lineage>
        <taxon>Eukaryota</taxon>
        <taxon>Fungi</taxon>
        <taxon>Dikarya</taxon>
        <taxon>Ascomycota</taxon>
        <taxon>Pezizomycotina</taxon>
        <taxon>Dothideomycetes</taxon>
        <taxon>Pleosporomycetidae</taxon>
        <taxon>Pleosporales</taxon>
        <taxon>Pleosporineae</taxon>
        <taxon>Didymellaceae</taxon>
        <taxon>Ascochyta</taxon>
    </lineage>
</organism>
<feature type="compositionally biased region" description="Basic residues" evidence="1">
    <location>
        <begin position="232"/>
        <end position="245"/>
    </location>
</feature>
<evidence type="ECO:0000313" key="4">
    <source>
        <dbReference type="Proteomes" id="UP000651452"/>
    </source>
</evidence>
<proteinExistence type="predicted"/>
<evidence type="ECO:0000259" key="2">
    <source>
        <dbReference type="Pfam" id="PF10159"/>
    </source>
</evidence>
<dbReference type="Proteomes" id="UP000651452">
    <property type="component" value="Unassembled WGS sequence"/>
</dbReference>
<dbReference type="PANTHER" id="PTHR14580">
    <property type="entry name" value="MULTIPLE MYELOMA TUMOR-ASSOCIATED PROTEIN 2 FAMILY MEMBER"/>
    <property type="match status" value="1"/>
</dbReference>
<dbReference type="AlphaFoldDB" id="A0A8H7JEN0"/>
<feature type="compositionally biased region" description="Basic and acidic residues" evidence="1">
    <location>
        <begin position="118"/>
        <end position="143"/>
    </location>
</feature>
<dbReference type="OrthoDB" id="5390672at2759"/>
<feature type="region of interest" description="Disordered" evidence="1">
    <location>
        <begin position="107"/>
        <end position="258"/>
    </location>
</feature>
<feature type="domain" description="Multiple myeloma tumor-associated protein 2-like N-terminal" evidence="2">
    <location>
        <begin position="27"/>
        <end position="102"/>
    </location>
</feature>
<protein>
    <recommendedName>
        <fullName evidence="2">Multiple myeloma tumor-associated protein 2-like N-terminal domain-containing protein</fullName>
    </recommendedName>
</protein>
<feature type="compositionally biased region" description="Basic and acidic residues" evidence="1">
    <location>
        <begin position="212"/>
        <end position="231"/>
    </location>
</feature>
<reference evidence="3" key="1">
    <citation type="submission" date="2018-12" db="EMBL/GenBank/DDBJ databases">
        <authorList>
            <person name="Syme R.A."/>
            <person name="Farfan-Caceres L."/>
            <person name="Lichtenzveig J."/>
        </authorList>
    </citation>
    <scope>NUCLEOTIDE SEQUENCE</scope>
    <source>
        <strain evidence="3">Al4</strain>
    </source>
</reference>
<feature type="compositionally biased region" description="Basic and acidic residues" evidence="1">
    <location>
        <begin position="183"/>
        <end position="198"/>
    </location>
</feature>
<feature type="compositionally biased region" description="Basic residues" evidence="1">
    <location>
        <begin position="199"/>
        <end position="211"/>
    </location>
</feature>
<dbReference type="EMBL" id="RZGK01000002">
    <property type="protein sequence ID" value="KAF9701607.1"/>
    <property type="molecule type" value="Genomic_DNA"/>
</dbReference>
<evidence type="ECO:0000256" key="1">
    <source>
        <dbReference type="SAM" id="MobiDB-lite"/>
    </source>
</evidence>
<dbReference type="Pfam" id="PF10159">
    <property type="entry name" value="MMtag"/>
    <property type="match status" value="1"/>
</dbReference>
<reference evidence="3" key="2">
    <citation type="submission" date="2020-09" db="EMBL/GenBank/DDBJ databases">
        <title>Reference genome assembly for Australian Ascochyta lentis isolate Al4.</title>
        <authorList>
            <person name="Lee R.C."/>
            <person name="Farfan-Caceres L.M."/>
            <person name="Debler J.W."/>
            <person name="Williams A.H."/>
            <person name="Henares B.M."/>
        </authorList>
    </citation>
    <scope>NUCLEOTIDE SEQUENCE</scope>
    <source>
        <strain evidence="3">Al4</strain>
    </source>
</reference>
<dbReference type="PANTHER" id="PTHR14580:SF0">
    <property type="entry name" value="MULTIPLE MYELOMA TUMOR-ASSOCIATED PROTEIN 2"/>
    <property type="match status" value="1"/>
</dbReference>